<name>A0A5A7UC39_CUCMM</name>
<keyword evidence="3" id="KW-0378">Hydrolase</keyword>
<gene>
    <name evidence="3" type="ORF">E6C27_scaffold43055G00320</name>
</gene>
<dbReference type="EMBL" id="SSTE01010310">
    <property type="protein sequence ID" value="KAA0052778.1"/>
    <property type="molecule type" value="Genomic_DNA"/>
</dbReference>
<dbReference type="InterPro" id="IPR029058">
    <property type="entry name" value="AB_hydrolase_fold"/>
</dbReference>
<evidence type="ECO:0000313" key="3">
    <source>
        <dbReference type="EMBL" id="KAA0052778.1"/>
    </source>
</evidence>
<evidence type="ECO:0000313" key="4">
    <source>
        <dbReference type="Proteomes" id="UP000321393"/>
    </source>
</evidence>
<evidence type="ECO:0000256" key="1">
    <source>
        <dbReference type="ARBA" id="ARBA00009431"/>
    </source>
</evidence>
<keyword evidence="3" id="KW-0121">Carboxypeptidase</keyword>
<dbReference type="InterPro" id="IPR001563">
    <property type="entry name" value="Peptidase_S10"/>
</dbReference>
<sequence>MAFFRNSIFFTVLLATAAAVELEADQEARRREGDRVTGLPGQPPVNFSHYAGYVKLRPDQPQEQKALFYWFFEAHEAKDVGSKPLVLWLNGGSFFFSLFPKFIHFYE</sequence>
<dbReference type="OrthoDB" id="443318at2759"/>
<keyword evidence="3" id="KW-0645">Protease</keyword>
<keyword evidence="2" id="KW-0732">Signal</keyword>
<feature type="chain" id="PRO_5023074843" evidence="2">
    <location>
        <begin position="20"/>
        <end position="107"/>
    </location>
</feature>
<organism evidence="3 4">
    <name type="scientific">Cucumis melo var. makuwa</name>
    <name type="common">Oriental melon</name>
    <dbReference type="NCBI Taxonomy" id="1194695"/>
    <lineage>
        <taxon>Eukaryota</taxon>
        <taxon>Viridiplantae</taxon>
        <taxon>Streptophyta</taxon>
        <taxon>Embryophyta</taxon>
        <taxon>Tracheophyta</taxon>
        <taxon>Spermatophyta</taxon>
        <taxon>Magnoliopsida</taxon>
        <taxon>eudicotyledons</taxon>
        <taxon>Gunneridae</taxon>
        <taxon>Pentapetalae</taxon>
        <taxon>rosids</taxon>
        <taxon>fabids</taxon>
        <taxon>Cucurbitales</taxon>
        <taxon>Cucurbitaceae</taxon>
        <taxon>Benincaseae</taxon>
        <taxon>Cucumis</taxon>
    </lineage>
</organism>
<dbReference type="Gene3D" id="3.40.50.1820">
    <property type="entry name" value="alpha/beta hydrolase"/>
    <property type="match status" value="1"/>
</dbReference>
<dbReference type="Pfam" id="PF00450">
    <property type="entry name" value="Peptidase_S10"/>
    <property type="match status" value="1"/>
</dbReference>
<protein>
    <submittedName>
        <fullName evidence="3">Serine carboxypeptidase-like 35</fullName>
    </submittedName>
</protein>
<feature type="signal peptide" evidence="2">
    <location>
        <begin position="1"/>
        <end position="19"/>
    </location>
</feature>
<comment type="similarity">
    <text evidence="1">Belongs to the peptidase S10 family.</text>
</comment>
<accession>A0A5A7UC39</accession>
<proteinExistence type="inferred from homology"/>
<evidence type="ECO:0000256" key="2">
    <source>
        <dbReference type="SAM" id="SignalP"/>
    </source>
</evidence>
<dbReference type="GO" id="GO:0004185">
    <property type="term" value="F:serine-type carboxypeptidase activity"/>
    <property type="evidence" value="ECO:0007669"/>
    <property type="project" value="InterPro"/>
</dbReference>
<dbReference type="AlphaFoldDB" id="A0A5A7UC39"/>
<comment type="caution">
    <text evidence="3">The sequence shown here is derived from an EMBL/GenBank/DDBJ whole genome shotgun (WGS) entry which is preliminary data.</text>
</comment>
<reference evidence="3 4" key="1">
    <citation type="submission" date="2019-08" db="EMBL/GenBank/DDBJ databases">
        <title>Draft genome sequences of two oriental melons (Cucumis melo L. var makuwa).</title>
        <authorList>
            <person name="Kwon S.-Y."/>
        </authorList>
    </citation>
    <scope>NUCLEOTIDE SEQUENCE [LARGE SCALE GENOMIC DNA]</scope>
    <source>
        <strain evidence="4">cv. SW 3</strain>
        <tissue evidence="3">Leaf</tissue>
    </source>
</reference>
<dbReference type="SUPFAM" id="SSF53474">
    <property type="entry name" value="alpha/beta-Hydrolases"/>
    <property type="match status" value="1"/>
</dbReference>
<dbReference type="Proteomes" id="UP000321393">
    <property type="component" value="Unassembled WGS sequence"/>
</dbReference>
<dbReference type="GO" id="GO:0006508">
    <property type="term" value="P:proteolysis"/>
    <property type="evidence" value="ECO:0007669"/>
    <property type="project" value="InterPro"/>
</dbReference>